<evidence type="ECO:0000256" key="1">
    <source>
        <dbReference type="SAM" id="MobiDB-lite"/>
    </source>
</evidence>
<gene>
    <name evidence="3" type="ORF">Ga0074812_10842</name>
</gene>
<proteinExistence type="predicted"/>
<protein>
    <submittedName>
        <fullName evidence="3">Anti-anti-sigma factor</fullName>
    </submittedName>
</protein>
<keyword evidence="4" id="KW-1185">Reference proteome</keyword>
<dbReference type="Proteomes" id="UP000198802">
    <property type="component" value="Unassembled WGS sequence"/>
</dbReference>
<dbReference type="InterPro" id="IPR002645">
    <property type="entry name" value="STAS_dom"/>
</dbReference>
<feature type="region of interest" description="Disordered" evidence="1">
    <location>
        <begin position="21"/>
        <end position="42"/>
    </location>
</feature>
<dbReference type="InterPro" id="IPR036513">
    <property type="entry name" value="STAS_dom_sf"/>
</dbReference>
<reference evidence="4" key="1">
    <citation type="submission" date="2015-11" db="EMBL/GenBank/DDBJ databases">
        <authorList>
            <person name="Varghese N."/>
        </authorList>
    </citation>
    <scope>NUCLEOTIDE SEQUENCE [LARGE SCALE GENOMIC DNA]</scope>
    <source>
        <strain evidence="4">DSM 45899</strain>
    </source>
</reference>
<sequence length="156" mass="16394">MDVLSAGQAVVPPGAVRAVAAADRPDLDPHRADPHRADMHHADPNQVDVHQTVRLTGTVDVRSVGELRIQLHAAIDAGCGPLHVDVGGLELTDNAGVGVLLGGARRARSIGRSLVLLDVPAALWPLLAADRLGQLLRVRSVHEPLVPDASRDTSPE</sequence>
<feature type="compositionally biased region" description="Basic and acidic residues" evidence="1">
    <location>
        <begin position="23"/>
        <end position="42"/>
    </location>
</feature>
<dbReference type="RefSeq" id="WP_242666247.1">
    <property type="nucleotide sequence ID" value="NZ_FAOZ01000008.1"/>
</dbReference>
<dbReference type="InterPro" id="IPR058548">
    <property type="entry name" value="MlaB-like_STAS"/>
</dbReference>
<evidence type="ECO:0000313" key="4">
    <source>
        <dbReference type="Proteomes" id="UP000198802"/>
    </source>
</evidence>
<dbReference type="PROSITE" id="PS50801">
    <property type="entry name" value="STAS"/>
    <property type="match status" value="1"/>
</dbReference>
<dbReference type="SUPFAM" id="SSF52091">
    <property type="entry name" value="SpoIIaa-like"/>
    <property type="match status" value="1"/>
</dbReference>
<evidence type="ECO:0000313" key="3">
    <source>
        <dbReference type="EMBL" id="CUU56514.1"/>
    </source>
</evidence>
<dbReference type="EMBL" id="FAOZ01000008">
    <property type="protein sequence ID" value="CUU56514.1"/>
    <property type="molecule type" value="Genomic_DNA"/>
</dbReference>
<dbReference type="Gene3D" id="3.30.750.24">
    <property type="entry name" value="STAS domain"/>
    <property type="match status" value="1"/>
</dbReference>
<dbReference type="AlphaFoldDB" id="A0A0S4QNB7"/>
<dbReference type="Pfam" id="PF13466">
    <property type="entry name" value="STAS_2"/>
    <property type="match status" value="1"/>
</dbReference>
<dbReference type="CDD" id="cd07043">
    <property type="entry name" value="STAS_anti-anti-sigma_factors"/>
    <property type="match status" value="1"/>
</dbReference>
<organism evidence="3 4">
    <name type="scientific">Parafrankia irregularis</name>
    <dbReference type="NCBI Taxonomy" id="795642"/>
    <lineage>
        <taxon>Bacteria</taxon>
        <taxon>Bacillati</taxon>
        <taxon>Actinomycetota</taxon>
        <taxon>Actinomycetes</taxon>
        <taxon>Frankiales</taxon>
        <taxon>Frankiaceae</taxon>
        <taxon>Parafrankia</taxon>
    </lineage>
</organism>
<accession>A0A0S4QNB7</accession>
<feature type="domain" description="STAS" evidence="2">
    <location>
        <begin position="53"/>
        <end position="127"/>
    </location>
</feature>
<name>A0A0S4QNB7_9ACTN</name>
<evidence type="ECO:0000259" key="2">
    <source>
        <dbReference type="PROSITE" id="PS50801"/>
    </source>
</evidence>